<evidence type="ECO:0000313" key="2">
    <source>
        <dbReference type="Ensembl" id="ENSPLAP00000020040.1"/>
    </source>
</evidence>
<name>A0A3B3V2R8_9TELE</name>
<keyword evidence="3" id="KW-1185">Reference proteome</keyword>
<organism evidence="2 3">
    <name type="scientific">Poecilia latipinna</name>
    <name type="common">sailfin molly</name>
    <dbReference type="NCBI Taxonomy" id="48699"/>
    <lineage>
        <taxon>Eukaryota</taxon>
        <taxon>Metazoa</taxon>
        <taxon>Chordata</taxon>
        <taxon>Craniata</taxon>
        <taxon>Vertebrata</taxon>
        <taxon>Euteleostomi</taxon>
        <taxon>Actinopterygii</taxon>
        <taxon>Neopterygii</taxon>
        <taxon>Teleostei</taxon>
        <taxon>Neoteleostei</taxon>
        <taxon>Acanthomorphata</taxon>
        <taxon>Ovalentaria</taxon>
        <taxon>Atherinomorphae</taxon>
        <taxon>Cyprinodontiformes</taxon>
        <taxon>Poeciliidae</taxon>
        <taxon>Poeciliinae</taxon>
        <taxon>Poecilia</taxon>
    </lineage>
</organism>
<proteinExistence type="predicted"/>
<reference evidence="2" key="1">
    <citation type="submission" date="2025-08" db="UniProtKB">
        <authorList>
            <consortium name="Ensembl"/>
        </authorList>
    </citation>
    <scope>IDENTIFICATION</scope>
</reference>
<dbReference type="AlphaFoldDB" id="A0A3B3V2R8"/>
<dbReference type="Proteomes" id="UP000261500">
    <property type="component" value="Unplaced"/>
</dbReference>
<sequence>VLYEALGCSAVRSTPGVVAAQRPLQASAAHAFSRWLTCLRQSLHLNQLLCFPLPEPHCCRLYCGPWLHQLQYQLLSDANAFRERREQLQHGESESLDRALIVTQSAGQGAPQAMTGSKRRRRD</sequence>
<protein>
    <submittedName>
        <fullName evidence="2">Uncharacterized protein</fullName>
    </submittedName>
</protein>
<evidence type="ECO:0000313" key="3">
    <source>
        <dbReference type="Proteomes" id="UP000261500"/>
    </source>
</evidence>
<reference evidence="2" key="2">
    <citation type="submission" date="2025-09" db="UniProtKB">
        <authorList>
            <consortium name="Ensembl"/>
        </authorList>
    </citation>
    <scope>IDENTIFICATION</scope>
</reference>
<dbReference type="GeneTree" id="ENSGT00940000177964"/>
<dbReference type="STRING" id="48699.ENSPLAP00000020040"/>
<feature type="region of interest" description="Disordered" evidence="1">
    <location>
        <begin position="102"/>
        <end position="123"/>
    </location>
</feature>
<evidence type="ECO:0000256" key="1">
    <source>
        <dbReference type="SAM" id="MobiDB-lite"/>
    </source>
</evidence>
<accession>A0A3B3V2R8</accession>
<dbReference type="Ensembl" id="ENSPLAT00000014554.1">
    <property type="protein sequence ID" value="ENSPLAP00000020040.1"/>
    <property type="gene ID" value="ENSPLAG00000002629.1"/>
</dbReference>